<reference evidence="3 4" key="1">
    <citation type="journal article" date="2018" name="Mol. Biol. Evol.">
        <title>Broad Genomic Sampling Reveals a Smut Pathogenic Ancestry of the Fungal Clade Ustilaginomycotina.</title>
        <authorList>
            <person name="Kijpornyongpan T."/>
            <person name="Mondo S.J."/>
            <person name="Barry K."/>
            <person name="Sandor L."/>
            <person name="Lee J."/>
            <person name="Lipzen A."/>
            <person name="Pangilinan J."/>
            <person name="LaButti K."/>
            <person name="Hainaut M."/>
            <person name="Henrissat B."/>
            <person name="Grigoriev I.V."/>
            <person name="Spatafora J.W."/>
            <person name="Aime M.C."/>
        </authorList>
    </citation>
    <scope>NUCLEOTIDE SEQUENCE [LARGE SCALE GENOMIC DNA]</scope>
    <source>
        <strain evidence="3 4">MCA 4198</strain>
    </source>
</reference>
<gene>
    <name evidence="3" type="ORF">FA10DRAFT_90138</name>
</gene>
<keyword evidence="3" id="KW-0378">Hydrolase</keyword>
<accession>A0A316YSN9</accession>
<dbReference type="Gene3D" id="3.60.15.10">
    <property type="entry name" value="Ribonuclease Z/Hydroxyacylglutathione hydrolase-like"/>
    <property type="match status" value="2"/>
</dbReference>
<dbReference type="InterPro" id="IPR001279">
    <property type="entry name" value="Metallo-B-lactamas"/>
</dbReference>
<feature type="compositionally biased region" description="Basic residues" evidence="1">
    <location>
        <begin position="395"/>
        <end position="407"/>
    </location>
</feature>
<dbReference type="GO" id="GO:0070292">
    <property type="term" value="P:N-acylphosphatidylethanolamine metabolic process"/>
    <property type="evidence" value="ECO:0007669"/>
    <property type="project" value="TreeGrafter"/>
</dbReference>
<dbReference type="GeneID" id="37047683"/>
<evidence type="ECO:0000313" key="4">
    <source>
        <dbReference type="Proteomes" id="UP000245768"/>
    </source>
</evidence>
<dbReference type="GO" id="GO:0070290">
    <property type="term" value="F:N-acylphosphatidylethanolamine-specific phospholipase D activity"/>
    <property type="evidence" value="ECO:0007669"/>
    <property type="project" value="TreeGrafter"/>
</dbReference>
<dbReference type="EMBL" id="KZ819635">
    <property type="protein sequence ID" value="PWN92319.1"/>
    <property type="molecule type" value="Genomic_DNA"/>
</dbReference>
<proteinExistence type="predicted"/>
<dbReference type="InterPro" id="IPR036866">
    <property type="entry name" value="RibonucZ/Hydroxyglut_hydro"/>
</dbReference>
<dbReference type="OrthoDB" id="332863at2759"/>
<name>A0A316YSN9_9BASI</name>
<evidence type="ECO:0000259" key="2">
    <source>
        <dbReference type="Pfam" id="PF12706"/>
    </source>
</evidence>
<sequence length="682" mass="74698">MTMGEVVENGTLPHGEAEAAADKEYRKAFAEPDAALQKGQEERGEVKEVDTHELQEPLSRLSVVVRRHRLGVDPYTAAISEEADLADHHVLTLMSRATRLGAATINAGAKSLGITQLTDEADRNKVRSAYPKGDGSSIRTIAHVPQWAKRVAKRRVRESTSYVPLLTFRNPWPSFKSPGLFEAWHGGLRWGLPRGYEEGNHSSYRGRGKRTGALPRDDDIENVIVVKPAFATAETGQEDDSSGVQAEVQSDSVRVTWLGHATTLVQFPGPGGLNVLFDPIFVSRASPSQAAGPIRYTEPPCSIDELPRIDVVCISHNHYDHLSADCMRQFREREMERQSHAHQQPQSSPPSTPGESGSEEEDKPDEKEGETTDSGSGDRRAKSKDADSGGSKDKEKKKKKKKKSTKGLKRATGLKVLCGLGNVGFFKDIGFQEDEVIECDWWDEVSFRPAEHKAIKATHSSASSPPQPSQSPPALRIVCTPAQHGSGRSASDQNVTLWASWLLIHGESSTASGGAEDEASGFRVFFAGDTGLRAHNSSRKRRSHFPACPAFEEVARKYSVPQLLLLPISVGSSLSFFRSWDPFPRRFSPFPRVEAAMTSAIHMDAEDAADCHVIMSLAEQASKSVSPAEARAEDGDEKEEQEKAKIAQAKKARRGIEKRGITSLAVHCQSCLSLFCEGVLYF</sequence>
<evidence type="ECO:0000313" key="3">
    <source>
        <dbReference type="EMBL" id="PWN92319.1"/>
    </source>
</evidence>
<dbReference type="InParanoid" id="A0A316YSN9"/>
<dbReference type="Pfam" id="PF12706">
    <property type="entry name" value="Lactamase_B_2"/>
    <property type="match status" value="1"/>
</dbReference>
<feature type="domain" description="Metallo-beta-lactamase" evidence="2">
    <location>
        <begin position="274"/>
        <end position="336"/>
    </location>
</feature>
<evidence type="ECO:0000256" key="1">
    <source>
        <dbReference type="SAM" id="MobiDB-lite"/>
    </source>
</evidence>
<protein>
    <submittedName>
        <fullName evidence="3">Metallo-hydrolase/oxidoreductase</fullName>
    </submittedName>
</protein>
<dbReference type="GO" id="GO:0070291">
    <property type="term" value="P:N-acylethanolamine metabolic process"/>
    <property type="evidence" value="ECO:0007669"/>
    <property type="project" value="TreeGrafter"/>
</dbReference>
<dbReference type="Proteomes" id="UP000245768">
    <property type="component" value="Unassembled WGS sequence"/>
</dbReference>
<organism evidence="3 4">
    <name type="scientific">Acaromyces ingoldii</name>
    <dbReference type="NCBI Taxonomy" id="215250"/>
    <lineage>
        <taxon>Eukaryota</taxon>
        <taxon>Fungi</taxon>
        <taxon>Dikarya</taxon>
        <taxon>Basidiomycota</taxon>
        <taxon>Ustilaginomycotina</taxon>
        <taxon>Exobasidiomycetes</taxon>
        <taxon>Exobasidiales</taxon>
        <taxon>Cryptobasidiaceae</taxon>
        <taxon>Acaromyces</taxon>
    </lineage>
</organism>
<dbReference type="SUPFAM" id="SSF56281">
    <property type="entry name" value="Metallo-hydrolase/oxidoreductase"/>
    <property type="match status" value="1"/>
</dbReference>
<feature type="region of interest" description="Disordered" evidence="1">
    <location>
        <begin position="333"/>
        <end position="407"/>
    </location>
</feature>
<dbReference type="AlphaFoldDB" id="A0A316YSN9"/>
<dbReference type="PANTHER" id="PTHR15032:SF4">
    <property type="entry name" value="N-ACYL-PHOSPHATIDYLETHANOLAMINE-HYDROLYZING PHOSPHOLIPASE D"/>
    <property type="match status" value="1"/>
</dbReference>
<dbReference type="PANTHER" id="PTHR15032">
    <property type="entry name" value="N-ACYL-PHOSPHATIDYLETHANOLAMINE-HYDROLYZING PHOSPHOLIPASE D"/>
    <property type="match status" value="1"/>
</dbReference>
<dbReference type="GO" id="GO:0005737">
    <property type="term" value="C:cytoplasm"/>
    <property type="evidence" value="ECO:0007669"/>
    <property type="project" value="TreeGrafter"/>
</dbReference>
<keyword evidence="4" id="KW-1185">Reference proteome</keyword>
<dbReference type="RefSeq" id="XP_025379517.1">
    <property type="nucleotide sequence ID" value="XM_025525767.1"/>
</dbReference>
<feature type="compositionally biased region" description="Basic and acidic residues" evidence="1">
    <location>
        <begin position="364"/>
        <end position="394"/>
    </location>
</feature>
<feature type="region of interest" description="Disordered" evidence="1">
    <location>
        <begin position="456"/>
        <end position="475"/>
    </location>
</feature>